<reference evidence="2 3" key="1">
    <citation type="submission" date="2018-08" db="EMBL/GenBank/DDBJ databases">
        <title>Chitinophagaceae sp. K23C18032701, a novel bacterium isolated from forest soil.</title>
        <authorList>
            <person name="Wang C."/>
        </authorList>
    </citation>
    <scope>NUCLEOTIDE SEQUENCE [LARGE SCALE GENOMIC DNA]</scope>
    <source>
        <strain evidence="2 3">K23C18032701</strain>
    </source>
</reference>
<comment type="caution">
    <text evidence="2">The sequence shown here is derived from an EMBL/GenBank/DDBJ whole genome shotgun (WGS) entry which is preliminary data.</text>
</comment>
<dbReference type="AlphaFoldDB" id="A0A3E1NGC7"/>
<feature type="compositionally biased region" description="Low complexity" evidence="1">
    <location>
        <begin position="252"/>
        <end position="264"/>
    </location>
</feature>
<dbReference type="EMBL" id="QTJU01000007">
    <property type="protein sequence ID" value="RFM26932.1"/>
    <property type="molecule type" value="Genomic_DNA"/>
</dbReference>
<accession>A0A3E1NGC7</accession>
<proteinExistence type="predicted"/>
<organism evidence="2 3">
    <name type="scientific">Deminuibacter soli</name>
    <dbReference type="NCBI Taxonomy" id="2291815"/>
    <lineage>
        <taxon>Bacteria</taxon>
        <taxon>Pseudomonadati</taxon>
        <taxon>Bacteroidota</taxon>
        <taxon>Chitinophagia</taxon>
        <taxon>Chitinophagales</taxon>
        <taxon>Chitinophagaceae</taxon>
        <taxon>Deminuibacter</taxon>
    </lineage>
</organism>
<feature type="region of interest" description="Disordered" evidence="1">
    <location>
        <begin position="29"/>
        <end position="54"/>
    </location>
</feature>
<keyword evidence="3" id="KW-1185">Reference proteome</keyword>
<dbReference type="RefSeq" id="WP_116848716.1">
    <property type="nucleotide sequence ID" value="NZ_QTJU01000007.1"/>
</dbReference>
<dbReference type="Proteomes" id="UP000261284">
    <property type="component" value="Unassembled WGS sequence"/>
</dbReference>
<protein>
    <submittedName>
        <fullName evidence="2">Uncharacterized protein</fullName>
    </submittedName>
</protein>
<evidence type="ECO:0000313" key="2">
    <source>
        <dbReference type="EMBL" id="RFM26932.1"/>
    </source>
</evidence>
<sequence length="279" mass="29225">MSFIHHLVQRHAEAGLHIRPRIRAKFEPGTQADNKQGHHLPSGMITPGGLHDDDVAGRTATALQQDAENKATAAPAHNNVVIAAHATPLAGMPVPAVNAATGETSQQQNDATINIAQQAAQALQAGQPVRADNALQPAAGILPAAAIQQATHLHNNSENATQVNQVQVEKSAWPQNGDAAETGAQQVLQPGRIPRSLSATDAASAALGGWMQQFYQGARNSFLQTAATQQAAQPVVKVTIGRIDVRAVPGNKPAAPAAKHQAQPTVSLSDYLKQRNKAK</sequence>
<evidence type="ECO:0000256" key="1">
    <source>
        <dbReference type="SAM" id="MobiDB-lite"/>
    </source>
</evidence>
<name>A0A3E1NGC7_9BACT</name>
<feature type="region of interest" description="Disordered" evidence="1">
    <location>
        <begin position="250"/>
        <end position="279"/>
    </location>
</feature>
<evidence type="ECO:0000313" key="3">
    <source>
        <dbReference type="Proteomes" id="UP000261284"/>
    </source>
</evidence>
<gene>
    <name evidence="2" type="ORF">DXN05_18280</name>
</gene>